<gene>
    <name evidence="1" type="ORF">LCGC14_0650400</name>
</gene>
<protein>
    <submittedName>
        <fullName evidence="1">Uncharacterized protein</fullName>
    </submittedName>
</protein>
<reference evidence="1" key="1">
    <citation type="journal article" date="2015" name="Nature">
        <title>Complex archaea that bridge the gap between prokaryotes and eukaryotes.</title>
        <authorList>
            <person name="Spang A."/>
            <person name="Saw J.H."/>
            <person name="Jorgensen S.L."/>
            <person name="Zaremba-Niedzwiedzka K."/>
            <person name="Martijn J."/>
            <person name="Lind A.E."/>
            <person name="van Eijk R."/>
            <person name="Schleper C."/>
            <person name="Guy L."/>
            <person name="Ettema T.J."/>
        </authorList>
    </citation>
    <scope>NUCLEOTIDE SEQUENCE</scope>
</reference>
<organism evidence="1">
    <name type="scientific">marine sediment metagenome</name>
    <dbReference type="NCBI Taxonomy" id="412755"/>
    <lineage>
        <taxon>unclassified sequences</taxon>
        <taxon>metagenomes</taxon>
        <taxon>ecological metagenomes</taxon>
    </lineage>
</organism>
<name>A0A0F9U4S9_9ZZZZ</name>
<sequence>MQVELGSGCQLQKARRRRGLTPDECDMDQNICDISLWLMVKFQISFAPLWIDRHHFQEGRQLANVTVMLWRDYPDLLTPAVQKTFVALG</sequence>
<evidence type="ECO:0000313" key="1">
    <source>
        <dbReference type="EMBL" id="KKN48673.1"/>
    </source>
</evidence>
<proteinExistence type="predicted"/>
<accession>A0A0F9U4S9</accession>
<comment type="caution">
    <text evidence="1">The sequence shown here is derived from an EMBL/GenBank/DDBJ whole genome shotgun (WGS) entry which is preliminary data.</text>
</comment>
<dbReference type="AlphaFoldDB" id="A0A0F9U4S9"/>
<dbReference type="EMBL" id="LAZR01001209">
    <property type="protein sequence ID" value="KKN48673.1"/>
    <property type="molecule type" value="Genomic_DNA"/>
</dbReference>